<accession>A0A845BI98</accession>
<dbReference type="CDD" id="cd01948">
    <property type="entry name" value="EAL"/>
    <property type="match status" value="1"/>
</dbReference>
<dbReference type="SUPFAM" id="SSF55785">
    <property type="entry name" value="PYP-like sensor domain (PAS domain)"/>
    <property type="match status" value="1"/>
</dbReference>
<feature type="domain" description="EAL" evidence="3">
    <location>
        <begin position="545"/>
        <end position="795"/>
    </location>
</feature>
<dbReference type="GO" id="GO:0003824">
    <property type="term" value="F:catalytic activity"/>
    <property type="evidence" value="ECO:0007669"/>
    <property type="project" value="UniProtKB-ARBA"/>
</dbReference>
<sequence>MSIRLKILLGCLALTTVTVALGTFTRTAQRELGAITTQLYDDSFLAMSYLRAAQNGLLRAEARIRQPEDTAAASANAPRLLAQLLQEIADDLEVARNRATSPEAAAVAERLGVSLRQAGELAAAPQADSMALAGPLAAAERDFDVAIEIYAADGFRQRREAGLMVENTVRRAWWAMGLSVAVALLITLVLTRSIVPALRRALQVADAIAAGRLDNQILVRGRGEPAQLLRALAVMQSSIAAAMERIHALMQSQASHHAGEIALQNARLDAALSNMVQGLCLFAPDGRLVMVNRRFTEMFGAPAPGAAPGELLSPQGLAALLPPAGIAAEATTAQLPDGRWISVVHRPVEGGGWVATYEDVTERKQAEARLAHMARHDALTGLPNRAAFREQMARALARVRRGEGVAVLCLDLDRFKAVNDSLGHPAGDALLQAVAARLRDCVRETDLVVRLGGDEFAVVQEGASLPAEAAAVAGRIIAALSAPFGIGGHHVTVGTSIGIALAGLGTTDADVLLRCADLALYRAKEDGRGAFRFFEPSMDEQMRARRDLEMDLGSALARGELALFYQPLVDTEQGRVGGFEALLRWQHPVRGTVSPAAFIPLAEETGMIAAIGAWVIRRACADAACWPLPVKVAVNLSPVQFRDRSLPRIVAEALAESGLDPARLELEITESLLLLDDEKVLEILHGLRAQGVRIAMDDFGTGYSSLSYLRRFPFDKIKIDQSFVRGMMEQEDCAAIVSTVVSLGRLLGMSVNAEGVETREQFLALREQGCGEVQGYLFSPPRPAEEVVAMLGSIRQDACATDCLSPGGGSVAPPPSAECQA</sequence>
<dbReference type="Pfam" id="PF00563">
    <property type="entry name" value="EAL"/>
    <property type="match status" value="1"/>
</dbReference>
<dbReference type="PANTHER" id="PTHR44757">
    <property type="entry name" value="DIGUANYLATE CYCLASE DGCP"/>
    <property type="match status" value="1"/>
</dbReference>
<reference evidence="6 7" key="1">
    <citation type="submission" date="2019-03" db="EMBL/GenBank/DDBJ databases">
        <title>Roseomonas sp. a novel Roseomonas species isolated from Sea whip Gorgonian.</title>
        <authorList>
            <person name="Li F."/>
            <person name="Pan X."/>
            <person name="Huang S."/>
            <person name="Li Z."/>
            <person name="Meng B."/>
        </authorList>
    </citation>
    <scope>NUCLEOTIDE SEQUENCE [LARGE SCALE GENOMIC DNA]</scope>
    <source>
        <strain evidence="6 7">M0104</strain>
    </source>
</reference>
<dbReference type="InterPro" id="IPR043128">
    <property type="entry name" value="Rev_trsase/Diguanyl_cyclase"/>
</dbReference>
<dbReference type="SMART" id="SM00267">
    <property type="entry name" value="GGDEF"/>
    <property type="match status" value="1"/>
</dbReference>
<keyword evidence="1" id="KW-0472">Membrane</keyword>
<dbReference type="InterPro" id="IPR052155">
    <property type="entry name" value="Biofilm_reg_signaling"/>
</dbReference>
<dbReference type="SMART" id="SM00052">
    <property type="entry name" value="EAL"/>
    <property type="match status" value="1"/>
</dbReference>
<dbReference type="Proteomes" id="UP000460715">
    <property type="component" value="Unassembled WGS sequence"/>
</dbReference>
<keyword evidence="2" id="KW-0732">Signal</keyword>
<dbReference type="GO" id="GO:0007165">
    <property type="term" value="P:signal transduction"/>
    <property type="evidence" value="ECO:0007669"/>
    <property type="project" value="InterPro"/>
</dbReference>
<evidence type="ECO:0000313" key="7">
    <source>
        <dbReference type="Proteomes" id="UP000460715"/>
    </source>
</evidence>
<dbReference type="PROSITE" id="PS50883">
    <property type="entry name" value="EAL"/>
    <property type="match status" value="1"/>
</dbReference>
<comment type="caution">
    <text evidence="6">The sequence shown here is derived from an EMBL/GenBank/DDBJ whole genome shotgun (WGS) entry which is preliminary data.</text>
</comment>
<keyword evidence="1" id="KW-0812">Transmembrane</keyword>
<dbReference type="InterPro" id="IPR001633">
    <property type="entry name" value="EAL_dom"/>
</dbReference>
<dbReference type="InterPro" id="IPR029787">
    <property type="entry name" value="Nucleotide_cyclase"/>
</dbReference>
<dbReference type="Gene3D" id="6.10.340.10">
    <property type="match status" value="1"/>
</dbReference>
<evidence type="ECO:0000313" key="6">
    <source>
        <dbReference type="EMBL" id="MXP65810.1"/>
    </source>
</evidence>
<feature type="domain" description="GGDEF" evidence="5">
    <location>
        <begin position="403"/>
        <end position="536"/>
    </location>
</feature>
<dbReference type="PANTHER" id="PTHR44757:SF2">
    <property type="entry name" value="BIOFILM ARCHITECTURE MAINTENANCE PROTEIN MBAA"/>
    <property type="match status" value="1"/>
</dbReference>
<dbReference type="GO" id="GO:0016020">
    <property type="term" value="C:membrane"/>
    <property type="evidence" value="ECO:0007669"/>
    <property type="project" value="InterPro"/>
</dbReference>
<evidence type="ECO:0000259" key="3">
    <source>
        <dbReference type="PROSITE" id="PS50883"/>
    </source>
</evidence>
<dbReference type="Pfam" id="PF12860">
    <property type="entry name" value="PAS_7"/>
    <property type="match status" value="2"/>
</dbReference>
<proteinExistence type="predicted"/>
<keyword evidence="7" id="KW-1185">Reference proteome</keyword>
<dbReference type="NCBIfam" id="TIGR00254">
    <property type="entry name" value="GGDEF"/>
    <property type="match status" value="1"/>
</dbReference>
<dbReference type="FunFam" id="3.30.70.270:FF:000001">
    <property type="entry name" value="Diguanylate cyclase domain protein"/>
    <property type="match status" value="1"/>
</dbReference>
<dbReference type="InterPro" id="IPR003660">
    <property type="entry name" value="HAMP_dom"/>
</dbReference>
<evidence type="ECO:0000259" key="4">
    <source>
        <dbReference type="PROSITE" id="PS50885"/>
    </source>
</evidence>
<organism evidence="6 7">
    <name type="scientific">Teichococcus coralli</name>
    <dbReference type="NCBI Taxonomy" id="2545983"/>
    <lineage>
        <taxon>Bacteria</taxon>
        <taxon>Pseudomonadati</taxon>
        <taxon>Pseudomonadota</taxon>
        <taxon>Alphaproteobacteria</taxon>
        <taxon>Acetobacterales</taxon>
        <taxon>Roseomonadaceae</taxon>
        <taxon>Roseomonas</taxon>
    </lineage>
</organism>
<dbReference type="OrthoDB" id="9814202at2"/>
<dbReference type="InterPro" id="IPR000160">
    <property type="entry name" value="GGDEF_dom"/>
</dbReference>
<dbReference type="Gene3D" id="3.30.450.20">
    <property type="entry name" value="PAS domain"/>
    <property type="match status" value="1"/>
</dbReference>
<dbReference type="SUPFAM" id="SSF141868">
    <property type="entry name" value="EAL domain-like"/>
    <property type="match status" value="1"/>
</dbReference>
<dbReference type="PROSITE" id="PS50885">
    <property type="entry name" value="HAMP"/>
    <property type="match status" value="1"/>
</dbReference>
<dbReference type="SUPFAM" id="SSF55073">
    <property type="entry name" value="Nucleotide cyclase"/>
    <property type="match status" value="1"/>
</dbReference>
<dbReference type="CDD" id="cd01949">
    <property type="entry name" value="GGDEF"/>
    <property type="match status" value="1"/>
</dbReference>
<gene>
    <name evidence="6" type="ORF">E0493_20890</name>
</gene>
<dbReference type="PROSITE" id="PS50887">
    <property type="entry name" value="GGDEF"/>
    <property type="match status" value="1"/>
</dbReference>
<keyword evidence="1" id="KW-1133">Transmembrane helix</keyword>
<dbReference type="EMBL" id="SNVJ01000028">
    <property type="protein sequence ID" value="MXP65810.1"/>
    <property type="molecule type" value="Genomic_DNA"/>
</dbReference>
<feature type="transmembrane region" description="Helical" evidence="1">
    <location>
        <begin position="172"/>
        <end position="190"/>
    </location>
</feature>
<dbReference type="RefSeq" id="WP_160939218.1">
    <property type="nucleotide sequence ID" value="NZ_SNVJ01000028.1"/>
</dbReference>
<dbReference type="InterPro" id="IPR035965">
    <property type="entry name" value="PAS-like_dom_sf"/>
</dbReference>
<evidence type="ECO:0000259" key="5">
    <source>
        <dbReference type="PROSITE" id="PS50887"/>
    </source>
</evidence>
<feature type="domain" description="HAMP" evidence="4">
    <location>
        <begin position="192"/>
        <end position="244"/>
    </location>
</feature>
<feature type="signal peptide" evidence="2">
    <location>
        <begin position="1"/>
        <end position="20"/>
    </location>
</feature>
<protein>
    <submittedName>
        <fullName evidence="6">EAL domain-containing protein</fullName>
    </submittedName>
</protein>
<dbReference type="Pfam" id="PF00990">
    <property type="entry name" value="GGDEF"/>
    <property type="match status" value="1"/>
</dbReference>
<dbReference type="Gene3D" id="3.30.70.270">
    <property type="match status" value="1"/>
</dbReference>
<evidence type="ECO:0000256" key="2">
    <source>
        <dbReference type="SAM" id="SignalP"/>
    </source>
</evidence>
<dbReference type="AlphaFoldDB" id="A0A845BI98"/>
<dbReference type="InterPro" id="IPR035919">
    <property type="entry name" value="EAL_sf"/>
</dbReference>
<evidence type="ECO:0000256" key="1">
    <source>
        <dbReference type="SAM" id="Phobius"/>
    </source>
</evidence>
<feature type="chain" id="PRO_5032353072" evidence="2">
    <location>
        <begin position="21"/>
        <end position="821"/>
    </location>
</feature>
<name>A0A845BI98_9PROT</name>
<dbReference type="Gene3D" id="3.20.20.450">
    <property type="entry name" value="EAL domain"/>
    <property type="match status" value="1"/>
</dbReference>